<feature type="modified residue" description="N6-(pyridoxal phosphate)lysine" evidence="3">
    <location>
        <position position="220"/>
    </location>
</feature>
<dbReference type="InterPro" id="IPR000277">
    <property type="entry name" value="Cys/Met-Metab_PyrdxlP-dep_enz"/>
</dbReference>
<protein>
    <submittedName>
        <fullName evidence="5">O-succinylhomoserine sulfhydrylase</fullName>
    </submittedName>
</protein>
<dbReference type="Pfam" id="PF01053">
    <property type="entry name" value="Cys_Met_Meta_PP"/>
    <property type="match status" value="1"/>
</dbReference>
<dbReference type="SUPFAM" id="SSF53383">
    <property type="entry name" value="PLP-dependent transferases"/>
    <property type="match status" value="1"/>
</dbReference>
<comment type="similarity">
    <text evidence="4">Belongs to the trans-sulfuration enzymes family.</text>
</comment>
<evidence type="ECO:0000256" key="2">
    <source>
        <dbReference type="ARBA" id="ARBA00022898"/>
    </source>
</evidence>
<dbReference type="Gene3D" id="3.40.640.10">
    <property type="entry name" value="Type I PLP-dependent aspartate aminotransferase-like (Major domain)"/>
    <property type="match status" value="1"/>
</dbReference>
<evidence type="ECO:0000313" key="5">
    <source>
        <dbReference type="EMBL" id="SDY19629.1"/>
    </source>
</evidence>
<reference evidence="5 6" key="1">
    <citation type="submission" date="2016-10" db="EMBL/GenBank/DDBJ databases">
        <authorList>
            <person name="de Groot N.N."/>
        </authorList>
    </citation>
    <scope>NUCLEOTIDE SEQUENCE [LARGE SCALE GENOMIC DNA]</scope>
    <source>
        <strain evidence="5 6">DSM 24677</strain>
    </source>
</reference>
<dbReference type="GO" id="GO:0005737">
    <property type="term" value="C:cytoplasm"/>
    <property type="evidence" value="ECO:0007669"/>
    <property type="project" value="TreeGrafter"/>
</dbReference>
<dbReference type="InterPro" id="IPR015422">
    <property type="entry name" value="PyrdxlP-dep_Trfase_small"/>
</dbReference>
<sequence length="405" mass="43340">MADGAFFMGHDPMTNNHKSRTALVHGGTRRSQYGEVSEALFLTQGFVYETAEAAEARFVKAGDDEFIYARYGNPTVRMFEDRISGYLGYEDGFACASGMAAVNGALMALLKAGDHVVASRALFGSCLYVLEDILARFGVEITLVDGTDNAAWDMAIRDETRLVFLESISNPTLEVIDLRHVCQTAHAKGALVLVDDAMATPVFSYAQECGADIAIISTTKHVDGQGRMLGGIICGSKALIRGPIETYVKHTGGAMNPFTAWSHLKSLETLELRVRAQASAAFKVAEALSGHPKLASVRYPTHSSHPQSSLALSQAESGGTVLTFDVVGGRTPCFAMMNALKVATISNNFADSKSIATHPATTTHQRLPQSQKDLLGISDGLVRFSVGLEEVDDIIADLLGALDVC</sequence>
<dbReference type="FunFam" id="3.40.640.10:FF:000046">
    <property type="entry name" value="Cystathionine gamma-lyase"/>
    <property type="match status" value="1"/>
</dbReference>
<dbReference type="InterPro" id="IPR015421">
    <property type="entry name" value="PyrdxlP-dep_Trfase_major"/>
</dbReference>
<dbReference type="AlphaFoldDB" id="A0A1H3HXY7"/>
<dbReference type="STRING" id="576131.SAMN05444486_101695"/>
<dbReference type="PIRSF" id="PIRSF001434">
    <property type="entry name" value="CGS"/>
    <property type="match status" value="1"/>
</dbReference>
<comment type="cofactor">
    <cofactor evidence="1 4">
        <name>pyridoxal 5'-phosphate</name>
        <dbReference type="ChEBI" id="CHEBI:597326"/>
    </cofactor>
</comment>
<evidence type="ECO:0000256" key="3">
    <source>
        <dbReference type="PIRSR" id="PIRSR001434-2"/>
    </source>
</evidence>
<dbReference type="GO" id="GO:0019346">
    <property type="term" value="P:transsulfuration"/>
    <property type="evidence" value="ECO:0007669"/>
    <property type="project" value="InterPro"/>
</dbReference>
<proteinExistence type="inferred from homology"/>
<dbReference type="InterPro" id="IPR015424">
    <property type="entry name" value="PyrdxlP-dep_Trfase"/>
</dbReference>
<evidence type="ECO:0000256" key="4">
    <source>
        <dbReference type="RuleBase" id="RU362118"/>
    </source>
</evidence>
<organism evidence="5 6">
    <name type="scientific">Lentibacter algarum</name>
    <dbReference type="NCBI Taxonomy" id="576131"/>
    <lineage>
        <taxon>Bacteria</taxon>
        <taxon>Pseudomonadati</taxon>
        <taxon>Pseudomonadota</taxon>
        <taxon>Alphaproteobacteria</taxon>
        <taxon>Rhodobacterales</taxon>
        <taxon>Roseobacteraceae</taxon>
        <taxon>Lentibacter</taxon>
    </lineage>
</organism>
<name>A0A1H3HXY7_9RHOB</name>
<accession>A0A1H3HXY7</accession>
<dbReference type="Proteomes" id="UP000199026">
    <property type="component" value="Unassembled WGS sequence"/>
</dbReference>
<dbReference type="PANTHER" id="PTHR11808">
    <property type="entry name" value="TRANS-SULFURATION ENZYME FAMILY MEMBER"/>
    <property type="match status" value="1"/>
</dbReference>
<dbReference type="GO" id="GO:0030170">
    <property type="term" value="F:pyridoxal phosphate binding"/>
    <property type="evidence" value="ECO:0007669"/>
    <property type="project" value="InterPro"/>
</dbReference>
<keyword evidence="6" id="KW-1185">Reference proteome</keyword>
<keyword evidence="2 3" id="KW-0663">Pyridoxal phosphate</keyword>
<dbReference type="EMBL" id="FNPR01000001">
    <property type="protein sequence ID" value="SDY19629.1"/>
    <property type="molecule type" value="Genomic_DNA"/>
</dbReference>
<dbReference type="GO" id="GO:0016846">
    <property type="term" value="F:carbon-sulfur lyase activity"/>
    <property type="evidence" value="ECO:0007669"/>
    <property type="project" value="TreeGrafter"/>
</dbReference>
<dbReference type="PANTHER" id="PTHR11808:SF80">
    <property type="entry name" value="CYSTATHIONINE GAMMA-LYASE"/>
    <property type="match status" value="1"/>
</dbReference>
<evidence type="ECO:0000313" key="6">
    <source>
        <dbReference type="Proteomes" id="UP000199026"/>
    </source>
</evidence>
<gene>
    <name evidence="5" type="ORF">SAMN05444486_101695</name>
</gene>
<dbReference type="Gene3D" id="3.90.1150.10">
    <property type="entry name" value="Aspartate Aminotransferase, domain 1"/>
    <property type="match status" value="1"/>
</dbReference>
<evidence type="ECO:0000256" key="1">
    <source>
        <dbReference type="ARBA" id="ARBA00001933"/>
    </source>
</evidence>